<feature type="signal peptide" evidence="1">
    <location>
        <begin position="1"/>
        <end position="17"/>
    </location>
</feature>
<gene>
    <name evidence="2" type="ORF">XAT740_LOCUS58808</name>
    <name evidence="3" type="ORF">XAT740_LOCUS58843</name>
</gene>
<dbReference type="Proteomes" id="UP000663828">
    <property type="component" value="Unassembled WGS sequence"/>
</dbReference>
<comment type="caution">
    <text evidence="3">The sequence shown here is derived from an EMBL/GenBank/DDBJ whole genome shotgun (WGS) entry which is preliminary data.</text>
</comment>
<evidence type="ECO:0000313" key="3">
    <source>
        <dbReference type="EMBL" id="CAF1671898.1"/>
    </source>
</evidence>
<organism evidence="3 4">
    <name type="scientific">Adineta ricciae</name>
    <name type="common">Rotifer</name>
    <dbReference type="NCBI Taxonomy" id="249248"/>
    <lineage>
        <taxon>Eukaryota</taxon>
        <taxon>Metazoa</taxon>
        <taxon>Spiralia</taxon>
        <taxon>Gnathifera</taxon>
        <taxon>Rotifera</taxon>
        <taxon>Eurotatoria</taxon>
        <taxon>Bdelloidea</taxon>
        <taxon>Adinetida</taxon>
        <taxon>Adinetidae</taxon>
        <taxon>Adineta</taxon>
    </lineage>
</organism>
<keyword evidence="1" id="KW-0732">Signal</keyword>
<reference evidence="3" key="1">
    <citation type="submission" date="2021-02" db="EMBL/GenBank/DDBJ databases">
        <authorList>
            <person name="Nowell W R."/>
        </authorList>
    </citation>
    <scope>NUCLEOTIDE SEQUENCE</scope>
</reference>
<accession>A0A816G8P5</accession>
<keyword evidence="4" id="KW-1185">Reference proteome</keyword>
<dbReference type="EMBL" id="CAJNOR010013145">
    <property type="protein sequence ID" value="CAF1671710.1"/>
    <property type="molecule type" value="Genomic_DNA"/>
</dbReference>
<feature type="non-terminal residue" evidence="3">
    <location>
        <position position="64"/>
    </location>
</feature>
<evidence type="ECO:0000313" key="2">
    <source>
        <dbReference type="EMBL" id="CAF1671710.1"/>
    </source>
</evidence>
<name>A0A816G8P5_ADIRI</name>
<dbReference type="EMBL" id="CAJNOR010013176">
    <property type="protein sequence ID" value="CAF1671898.1"/>
    <property type="molecule type" value="Genomic_DNA"/>
</dbReference>
<evidence type="ECO:0000256" key="1">
    <source>
        <dbReference type="SAM" id="SignalP"/>
    </source>
</evidence>
<sequence length="64" mass="7227">MKIIAIHLLICAVLVAASKQHRTVGIIENGMFIEQTIAQYDDLQVIEVPEHGNRAHIVAYLDFR</sequence>
<feature type="chain" id="PRO_5036230104" evidence="1">
    <location>
        <begin position="18"/>
        <end position="64"/>
    </location>
</feature>
<evidence type="ECO:0000313" key="4">
    <source>
        <dbReference type="Proteomes" id="UP000663828"/>
    </source>
</evidence>
<dbReference type="AlphaFoldDB" id="A0A816G8P5"/>
<proteinExistence type="predicted"/>
<protein>
    <submittedName>
        <fullName evidence="3">Uncharacterized protein</fullName>
    </submittedName>
</protein>